<accession>A0A379CTP4</accession>
<dbReference type="Proteomes" id="UP000255517">
    <property type="component" value="Unassembled WGS sequence"/>
</dbReference>
<gene>
    <name evidence="2" type="ORF">NCTC13149_01839</name>
</gene>
<sequence>MIVNPKFAKGYLEEAKQLGIKNIFFQPGSFDKSLEKILEDNNFNVVNDCVYRRLNE</sequence>
<dbReference type="InterPro" id="IPR003781">
    <property type="entry name" value="CoA-bd"/>
</dbReference>
<organism evidence="2 3">
    <name type="scientific">Peptoniphilus lacrimalis</name>
    <dbReference type="NCBI Taxonomy" id="33031"/>
    <lineage>
        <taxon>Bacteria</taxon>
        <taxon>Bacillati</taxon>
        <taxon>Bacillota</taxon>
        <taxon>Tissierellia</taxon>
        <taxon>Tissierellales</taxon>
        <taxon>Peptoniphilaceae</taxon>
        <taxon>Peptoniphilus</taxon>
    </lineage>
</organism>
<dbReference type="InterPro" id="IPR036291">
    <property type="entry name" value="NAD(P)-bd_dom_sf"/>
</dbReference>
<protein>
    <recommendedName>
        <fullName evidence="1">CoA-binding domain-containing protein</fullName>
    </recommendedName>
</protein>
<feature type="domain" description="CoA-binding" evidence="1">
    <location>
        <begin position="2"/>
        <end position="51"/>
    </location>
</feature>
<evidence type="ECO:0000259" key="1">
    <source>
        <dbReference type="Pfam" id="PF13380"/>
    </source>
</evidence>
<dbReference type="EMBL" id="UGSZ01000002">
    <property type="protein sequence ID" value="SUB67302.1"/>
    <property type="molecule type" value="Genomic_DNA"/>
</dbReference>
<reference evidence="2 3" key="1">
    <citation type="submission" date="2018-06" db="EMBL/GenBank/DDBJ databases">
        <authorList>
            <consortium name="Pathogen Informatics"/>
            <person name="Doyle S."/>
        </authorList>
    </citation>
    <scope>NUCLEOTIDE SEQUENCE [LARGE SCALE GENOMIC DNA]</scope>
    <source>
        <strain evidence="2 3">NCTC13149</strain>
    </source>
</reference>
<dbReference type="Gene3D" id="3.40.50.720">
    <property type="entry name" value="NAD(P)-binding Rossmann-like Domain"/>
    <property type="match status" value="1"/>
</dbReference>
<proteinExistence type="predicted"/>
<evidence type="ECO:0000313" key="2">
    <source>
        <dbReference type="EMBL" id="SUB67302.1"/>
    </source>
</evidence>
<dbReference type="SUPFAM" id="SSF51735">
    <property type="entry name" value="NAD(P)-binding Rossmann-fold domains"/>
    <property type="match status" value="1"/>
</dbReference>
<name>A0A379CTP4_9FIRM</name>
<dbReference type="AlphaFoldDB" id="A0A379CTP4"/>
<dbReference type="Pfam" id="PF13380">
    <property type="entry name" value="CoA_binding_2"/>
    <property type="match status" value="1"/>
</dbReference>
<evidence type="ECO:0000313" key="3">
    <source>
        <dbReference type="Proteomes" id="UP000255517"/>
    </source>
</evidence>